<gene>
    <name evidence="2" type="ORF">JAAARDRAFT_492802</name>
</gene>
<dbReference type="AlphaFoldDB" id="A0A067PB75"/>
<evidence type="ECO:0000313" key="3">
    <source>
        <dbReference type="Proteomes" id="UP000027265"/>
    </source>
</evidence>
<dbReference type="OrthoDB" id="3253026at2759"/>
<proteinExistence type="predicted"/>
<dbReference type="Proteomes" id="UP000027265">
    <property type="component" value="Unassembled WGS sequence"/>
</dbReference>
<evidence type="ECO:0000313" key="2">
    <source>
        <dbReference type="EMBL" id="KDQ51989.1"/>
    </source>
</evidence>
<keyword evidence="3" id="KW-1185">Reference proteome</keyword>
<dbReference type="InParanoid" id="A0A067PB75"/>
<evidence type="ECO:0000256" key="1">
    <source>
        <dbReference type="SAM" id="Phobius"/>
    </source>
</evidence>
<accession>A0A067PB75</accession>
<keyword evidence="1" id="KW-1133">Transmembrane helix</keyword>
<dbReference type="EMBL" id="KL197743">
    <property type="protein sequence ID" value="KDQ51989.1"/>
    <property type="molecule type" value="Genomic_DNA"/>
</dbReference>
<keyword evidence="1" id="KW-0472">Membrane</keyword>
<organism evidence="2 3">
    <name type="scientific">Jaapia argillacea MUCL 33604</name>
    <dbReference type="NCBI Taxonomy" id="933084"/>
    <lineage>
        <taxon>Eukaryota</taxon>
        <taxon>Fungi</taxon>
        <taxon>Dikarya</taxon>
        <taxon>Basidiomycota</taxon>
        <taxon>Agaricomycotina</taxon>
        <taxon>Agaricomycetes</taxon>
        <taxon>Agaricomycetidae</taxon>
        <taxon>Jaapiales</taxon>
        <taxon>Jaapiaceae</taxon>
        <taxon>Jaapia</taxon>
    </lineage>
</organism>
<dbReference type="HOGENOM" id="CLU_776258_0_0_1"/>
<keyword evidence="1" id="KW-0812">Transmembrane</keyword>
<protein>
    <submittedName>
        <fullName evidence="2">Uncharacterized protein</fullName>
    </submittedName>
</protein>
<reference evidence="3" key="1">
    <citation type="journal article" date="2014" name="Proc. Natl. Acad. Sci. U.S.A.">
        <title>Extensive sampling of basidiomycete genomes demonstrates inadequacy of the white-rot/brown-rot paradigm for wood decay fungi.</title>
        <authorList>
            <person name="Riley R."/>
            <person name="Salamov A.A."/>
            <person name="Brown D.W."/>
            <person name="Nagy L.G."/>
            <person name="Floudas D."/>
            <person name="Held B.W."/>
            <person name="Levasseur A."/>
            <person name="Lombard V."/>
            <person name="Morin E."/>
            <person name="Otillar R."/>
            <person name="Lindquist E.A."/>
            <person name="Sun H."/>
            <person name="LaButti K.M."/>
            <person name="Schmutz J."/>
            <person name="Jabbour D."/>
            <person name="Luo H."/>
            <person name="Baker S.E."/>
            <person name="Pisabarro A.G."/>
            <person name="Walton J.D."/>
            <person name="Blanchette R.A."/>
            <person name="Henrissat B."/>
            <person name="Martin F."/>
            <person name="Cullen D."/>
            <person name="Hibbett D.S."/>
            <person name="Grigoriev I.V."/>
        </authorList>
    </citation>
    <scope>NUCLEOTIDE SEQUENCE [LARGE SCALE GENOMIC DNA]</scope>
    <source>
        <strain evidence="3">MUCL 33604</strain>
    </source>
</reference>
<name>A0A067PB75_9AGAM</name>
<feature type="transmembrane region" description="Helical" evidence="1">
    <location>
        <begin position="271"/>
        <end position="295"/>
    </location>
</feature>
<sequence length="357" mass="39251">MRLTQCSSGVNLDQAGEVRPAAVRRSSSSFPSPNMRFHRLSLLAITSPLILSASALPISRSIVCNRTTWHDIVIFFVANYIAHAATVPSVPGAKWYDSAFWTTVSLFLPLAGLGKSAGLVGRHFLAGKSDLEKASAREALLVVVRSRDWQPGGDPAEVYVKLSNHFSELDEKSTTLPSATILVNDNEFFHAVPKDGVSVHGGVVLPKGYHLAYPSFTKLPYIFPLGSLVNQNTTLSRSQSWSKMAISAGQLIYSLITLYRTQGGQLDRYGYAAFGLSMFPYAFMSLANLICVGLVGEYPSLYLLRTAIMDEARQRGGSFHRSSWEFRVRGSGTWNGCTRWNRCTGGCGYERWLCCGR</sequence>